<dbReference type="PANTHER" id="PTHR33337:SF40">
    <property type="entry name" value="CENP-V_GFA DOMAIN-CONTAINING PROTEIN-RELATED"/>
    <property type="match status" value="1"/>
</dbReference>
<protein>
    <submittedName>
        <fullName evidence="6">GFA family protein</fullName>
    </submittedName>
</protein>
<dbReference type="Gene3D" id="3.90.1590.10">
    <property type="entry name" value="glutathione-dependent formaldehyde- activating enzyme (gfa)"/>
    <property type="match status" value="1"/>
</dbReference>
<organism evidence="6 7">
    <name type="scientific">Roseibium porphyridii</name>
    <dbReference type="NCBI Taxonomy" id="2866279"/>
    <lineage>
        <taxon>Bacteria</taxon>
        <taxon>Pseudomonadati</taxon>
        <taxon>Pseudomonadota</taxon>
        <taxon>Alphaproteobacteria</taxon>
        <taxon>Hyphomicrobiales</taxon>
        <taxon>Stappiaceae</taxon>
        <taxon>Roseibium</taxon>
    </lineage>
</organism>
<sequence>MARAIVYTGGCLCGNIRFKVTGPALNPHTCSCQMCRKHTGALTAAWVEFPSKAVAWTGPGGQPATYRSSEISSRAFCQKCGSTLGAIDDAPTIALLLGAFDKPAKQDLVPTGHSFRSGRPKWWCVEIKTDQT</sequence>
<evidence type="ECO:0000313" key="7">
    <source>
        <dbReference type="Proteomes" id="UP001209803"/>
    </source>
</evidence>
<dbReference type="InterPro" id="IPR006913">
    <property type="entry name" value="CENP-V/GFA"/>
</dbReference>
<evidence type="ECO:0000259" key="5">
    <source>
        <dbReference type="PROSITE" id="PS51891"/>
    </source>
</evidence>
<keyword evidence="2" id="KW-0479">Metal-binding</keyword>
<evidence type="ECO:0000256" key="2">
    <source>
        <dbReference type="ARBA" id="ARBA00022723"/>
    </source>
</evidence>
<reference evidence="6 7" key="1">
    <citation type="submission" date="2023-03" db="EMBL/GenBank/DDBJ databases">
        <title>Roseibium porphyridii sp. nov. and Roseibium rhodosorbium sp. nov. isolated from marine algae, Porphyridium cruentum and Rhodosorus marinus, respectively.</title>
        <authorList>
            <person name="Lee M.W."/>
            <person name="Choi B.J."/>
            <person name="Lee J.K."/>
            <person name="Choi D.G."/>
            <person name="Baek J.H."/>
            <person name="Bayburt H."/>
            <person name="Kim J.M."/>
            <person name="Han D.M."/>
            <person name="Kim K.H."/>
            <person name="Jeon C.O."/>
        </authorList>
    </citation>
    <scope>NUCLEOTIDE SEQUENCE [LARGE SCALE GENOMIC DNA]</scope>
    <source>
        <strain evidence="6 7">KMA01</strain>
    </source>
</reference>
<dbReference type="Pfam" id="PF04828">
    <property type="entry name" value="GFA"/>
    <property type="match status" value="1"/>
</dbReference>
<dbReference type="Proteomes" id="UP001209803">
    <property type="component" value="Chromosome"/>
</dbReference>
<evidence type="ECO:0000313" key="6">
    <source>
        <dbReference type="EMBL" id="WFE88092.1"/>
    </source>
</evidence>
<dbReference type="InterPro" id="IPR011057">
    <property type="entry name" value="Mss4-like_sf"/>
</dbReference>
<dbReference type="PROSITE" id="PS51891">
    <property type="entry name" value="CENP_V_GFA"/>
    <property type="match status" value="1"/>
</dbReference>
<accession>A0ABY8EYD9</accession>
<keyword evidence="4" id="KW-0456">Lyase</keyword>
<dbReference type="PANTHER" id="PTHR33337">
    <property type="entry name" value="GFA DOMAIN-CONTAINING PROTEIN"/>
    <property type="match status" value="1"/>
</dbReference>
<dbReference type="SUPFAM" id="SSF51316">
    <property type="entry name" value="Mss4-like"/>
    <property type="match status" value="1"/>
</dbReference>
<proteinExistence type="inferred from homology"/>
<keyword evidence="3" id="KW-0862">Zinc</keyword>
<comment type="similarity">
    <text evidence="1">Belongs to the Gfa family.</text>
</comment>
<dbReference type="RefSeq" id="WP_265681293.1">
    <property type="nucleotide sequence ID" value="NZ_CP120863.1"/>
</dbReference>
<feature type="domain" description="CENP-V/GFA" evidence="5">
    <location>
        <begin position="7"/>
        <end position="124"/>
    </location>
</feature>
<name>A0ABY8EYD9_9HYPH</name>
<evidence type="ECO:0000256" key="3">
    <source>
        <dbReference type="ARBA" id="ARBA00022833"/>
    </source>
</evidence>
<keyword evidence="7" id="KW-1185">Reference proteome</keyword>
<evidence type="ECO:0000256" key="4">
    <source>
        <dbReference type="ARBA" id="ARBA00023239"/>
    </source>
</evidence>
<evidence type="ECO:0000256" key="1">
    <source>
        <dbReference type="ARBA" id="ARBA00005495"/>
    </source>
</evidence>
<dbReference type="EMBL" id="CP120863">
    <property type="protein sequence ID" value="WFE88092.1"/>
    <property type="molecule type" value="Genomic_DNA"/>
</dbReference>
<gene>
    <name evidence="6" type="ORF">K1718_18220</name>
</gene>